<dbReference type="SUPFAM" id="SSF56524">
    <property type="entry name" value="Oxidoreductase molybdopterin-binding domain"/>
    <property type="match status" value="1"/>
</dbReference>
<sequence>MARRLHPHRPRLAVLASAALAWQSAIAGPQPQDPALRASLPGPTQIASPVSVQLDANVLAGLPRESVNARVHDATLRCEGVALITLLRATGAVPEERLDRAHLLRYVLADARDGDRSLFSLAELDPDTGGRAAFVVDRCDGKALDPDTGPLQLLVPGDTRAARALSRLDALTVVVAP</sequence>
<keyword evidence="1" id="KW-0732">Signal</keyword>
<dbReference type="Proteomes" id="UP001156873">
    <property type="component" value="Unassembled WGS sequence"/>
</dbReference>
<comment type="caution">
    <text evidence="2">The sequence shown here is derived from an EMBL/GenBank/DDBJ whole genome shotgun (WGS) entry which is preliminary data.</text>
</comment>
<evidence type="ECO:0000313" key="2">
    <source>
        <dbReference type="EMBL" id="MDH5835608.1"/>
    </source>
</evidence>
<dbReference type="InterPro" id="IPR036374">
    <property type="entry name" value="OxRdtase_Mopterin-bd_sf"/>
</dbReference>
<evidence type="ECO:0000313" key="3">
    <source>
        <dbReference type="Proteomes" id="UP001156873"/>
    </source>
</evidence>
<reference evidence="2 3" key="1">
    <citation type="submission" date="2023-04" db="EMBL/GenBank/DDBJ databases">
        <title>Luteimonas sp. M1R5S59.</title>
        <authorList>
            <person name="Sun J.-Q."/>
        </authorList>
    </citation>
    <scope>NUCLEOTIDE SEQUENCE [LARGE SCALE GENOMIC DNA]</scope>
    <source>
        <strain evidence="2 3">M1R5S59</strain>
    </source>
</reference>
<proteinExistence type="predicted"/>
<feature type="chain" id="PRO_5047295385" description="Molybdopterin-binding protein" evidence="1">
    <location>
        <begin position="28"/>
        <end position="177"/>
    </location>
</feature>
<evidence type="ECO:0000256" key="1">
    <source>
        <dbReference type="SAM" id="SignalP"/>
    </source>
</evidence>
<keyword evidence="3" id="KW-1185">Reference proteome</keyword>
<feature type="signal peptide" evidence="1">
    <location>
        <begin position="1"/>
        <end position="27"/>
    </location>
</feature>
<dbReference type="RefSeq" id="WP_280580404.1">
    <property type="nucleotide sequence ID" value="NZ_JARXRO010000020.1"/>
</dbReference>
<name>A0ABT6JY46_9GAMM</name>
<accession>A0ABT6JY46</accession>
<protein>
    <recommendedName>
        <fullName evidence="4">Molybdopterin-binding protein</fullName>
    </recommendedName>
</protein>
<dbReference type="EMBL" id="JARXRO010000020">
    <property type="protein sequence ID" value="MDH5835608.1"/>
    <property type="molecule type" value="Genomic_DNA"/>
</dbReference>
<evidence type="ECO:0008006" key="4">
    <source>
        <dbReference type="Google" id="ProtNLM"/>
    </source>
</evidence>
<gene>
    <name evidence="2" type="ORF">QFW81_16995</name>
</gene>
<organism evidence="2 3">
    <name type="scientific">Luteimonas kalidii</name>
    <dbReference type="NCBI Taxonomy" id="3042025"/>
    <lineage>
        <taxon>Bacteria</taxon>
        <taxon>Pseudomonadati</taxon>
        <taxon>Pseudomonadota</taxon>
        <taxon>Gammaproteobacteria</taxon>
        <taxon>Lysobacterales</taxon>
        <taxon>Lysobacteraceae</taxon>
        <taxon>Luteimonas</taxon>
    </lineage>
</organism>
<dbReference type="Gene3D" id="3.90.420.10">
    <property type="entry name" value="Oxidoreductase, molybdopterin-binding domain"/>
    <property type="match status" value="1"/>
</dbReference>